<sequence>MIQSCPVTRNARCHRHDAVVDLIAECLKRKEWQTRKELHIVGLERSYQPDLVVVKEGRSFIIDVAITTDSDASPMASVHRMKTIKYSVPAVMEAVKAVMNTETVEVLPAVMTWQGVWHKVAATALKKIYPDFLLGWAARRAIDGSGFIWATYMRTPTMRARSEPS</sequence>
<organism evidence="1 2">
    <name type="scientific">Apolygus lucorum</name>
    <name type="common">Small green plant bug</name>
    <name type="synonym">Lygocoris lucorum</name>
    <dbReference type="NCBI Taxonomy" id="248454"/>
    <lineage>
        <taxon>Eukaryota</taxon>
        <taxon>Metazoa</taxon>
        <taxon>Ecdysozoa</taxon>
        <taxon>Arthropoda</taxon>
        <taxon>Hexapoda</taxon>
        <taxon>Insecta</taxon>
        <taxon>Pterygota</taxon>
        <taxon>Neoptera</taxon>
        <taxon>Paraneoptera</taxon>
        <taxon>Hemiptera</taxon>
        <taxon>Heteroptera</taxon>
        <taxon>Panheteroptera</taxon>
        <taxon>Cimicomorpha</taxon>
        <taxon>Miridae</taxon>
        <taxon>Mirini</taxon>
        <taxon>Apolygus</taxon>
    </lineage>
</organism>
<evidence type="ECO:0008006" key="3">
    <source>
        <dbReference type="Google" id="ProtNLM"/>
    </source>
</evidence>
<proteinExistence type="predicted"/>
<evidence type="ECO:0000313" key="2">
    <source>
        <dbReference type="Proteomes" id="UP000466442"/>
    </source>
</evidence>
<protein>
    <recommendedName>
        <fullName evidence="3">Reverse transcriptase</fullName>
    </recommendedName>
</protein>
<comment type="caution">
    <text evidence="1">The sequence shown here is derived from an EMBL/GenBank/DDBJ whole genome shotgun (WGS) entry which is preliminary data.</text>
</comment>
<name>A0A6A4KMX5_APOLU</name>
<reference evidence="1" key="1">
    <citation type="journal article" date="2021" name="Mol. Ecol. Resour.">
        <title>Apolygus lucorum genome provides insights into omnivorousness and mesophyll feeding.</title>
        <authorList>
            <person name="Liu Y."/>
            <person name="Liu H."/>
            <person name="Wang H."/>
            <person name="Huang T."/>
            <person name="Liu B."/>
            <person name="Yang B."/>
            <person name="Yin L."/>
            <person name="Li B."/>
            <person name="Zhang Y."/>
            <person name="Zhang S."/>
            <person name="Jiang F."/>
            <person name="Zhang X."/>
            <person name="Ren Y."/>
            <person name="Wang B."/>
            <person name="Wang S."/>
            <person name="Lu Y."/>
            <person name="Wu K."/>
            <person name="Fan W."/>
            <person name="Wang G."/>
        </authorList>
    </citation>
    <scope>NUCLEOTIDE SEQUENCE</scope>
    <source>
        <strain evidence="1">12Hb</strain>
    </source>
</reference>
<gene>
    <name evidence="1" type="ORF">GE061_001091</name>
</gene>
<accession>A0A6A4KMX5</accession>
<dbReference type="Proteomes" id="UP000466442">
    <property type="component" value="Linkage Group LG1"/>
</dbReference>
<dbReference type="OrthoDB" id="6253936at2759"/>
<evidence type="ECO:0000313" key="1">
    <source>
        <dbReference type="EMBL" id="KAF6216742.1"/>
    </source>
</evidence>
<keyword evidence="2" id="KW-1185">Reference proteome</keyword>
<dbReference type="AlphaFoldDB" id="A0A6A4KMX5"/>
<dbReference type="EMBL" id="WIXP02000001">
    <property type="protein sequence ID" value="KAF6216742.1"/>
    <property type="molecule type" value="Genomic_DNA"/>
</dbReference>